<keyword evidence="4" id="KW-0456">Lyase</keyword>
<gene>
    <name evidence="7" type="ORF">NZH93_17725</name>
</gene>
<dbReference type="InterPro" id="IPR015424">
    <property type="entry name" value="PyrdxlP-dep_Trfase"/>
</dbReference>
<dbReference type="Pfam" id="PF00155">
    <property type="entry name" value="Aminotran_1_2"/>
    <property type="match status" value="1"/>
</dbReference>
<dbReference type="AlphaFoldDB" id="A0A9X2VM82"/>
<keyword evidence="3" id="KW-0663">Pyridoxal phosphate</keyword>
<keyword evidence="7" id="KW-0032">Aminotransferase</keyword>
<dbReference type="InterPro" id="IPR015422">
    <property type="entry name" value="PyrdxlP-dep_Trfase_small"/>
</dbReference>
<dbReference type="CDD" id="cd00609">
    <property type="entry name" value="AAT_like"/>
    <property type="match status" value="1"/>
</dbReference>
<organism evidence="7 8">
    <name type="scientific">Umezawaea endophytica</name>
    <dbReference type="NCBI Taxonomy" id="1654476"/>
    <lineage>
        <taxon>Bacteria</taxon>
        <taxon>Bacillati</taxon>
        <taxon>Actinomycetota</taxon>
        <taxon>Actinomycetes</taxon>
        <taxon>Pseudonocardiales</taxon>
        <taxon>Pseudonocardiaceae</taxon>
        <taxon>Umezawaea</taxon>
    </lineage>
</organism>
<sequence length="386" mass="42295">MNPFDSIDIDRLRSGHGVKWGSLAPDVLGAWVADMDFGTAPAVRAAITEVVERQDFGYPFWPGEDPVVAAFEDRMATRHGWRPEPNRTRVFTDLIQVLQVMIEHATKPGDGVAIHVPTYPPFLASIIRSGRRVVPLPVEWTDTGWTFPTDGLTEQLAGCRLLVLVNPHNPTGRTFTHAELTPLAAAADRLDLVVLADEIHADLVHKPHHHVPFATLAPHRTITATSATKAFNIAGLRCAVAHIGPDRVHDALTKAPLDYFGTPSTLSRAATVAAWRESDPWLAELMTTLRDNRSIVDKWASALPWDLRHHTPDATYLSWFDLATTPFGAPTPHRLEREIGVKLSEGAEFADGTPTDTSTFARLNFATSPSNLLAILARLAAGLANR</sequence>
<evidence type="ECO:0000256" key="2">
    <source>
        <dbReference type="ARBA" id="ARBA00012224"/>
    </source>
</evidence>
<dbReference type="InterPro" id="IPR015421">
    <property type="entry name" value="PyrdxlP-dep_Trfase_major"/>
</dbReference>
<name>A0A9X2VM82_9PSEU</name>
<keyword evidence="7" id="KW-0808">Transferase</keyword>
<dbReference type="Gene3D" id="3.90.1150.10">
    <property type="entry name" value="Aspartate Aminotransferase, domain 1"/>
    <property type="match status" value="1"/>
</dbReference>
<proteinExistence type="inferred from homology"/>
<evidence type="ECO:0000259" key="6">
    <source>
        <dbReference type="Pfam" id="PF00155"/>
    </source>
</evidence>
<comment type="caution">
    <text evidence="7">The sequence shown here is derived from an EMBL/GenBank/DDBJ whole genome shotgun (WGS) entry which is preliminary data.</text>
</comment>
<dbReference type="GO" id="GO:0030170">
    <property type="term" value="F:pyridoxal phosphate binding"/>
    <property type="evidence" value="ECO:0007669"/>
    <property type="project" value="InterPro"/>
</dbReference>
<evidence type="ECO:0000256" key="4">
    <source>
        <dbReference type="ARBA" id="ARBA00023239"/>
    </source>
</evidence>
<dbReference type="PANTHER" id="PTHR43525:SF1">
    <property type="entry name" value="PROTEIN MALY"/>
    <property type="match status" value="1"/>
</dbReference>
<evidence type="ECO:0000256" key="5">
    <source>
        <dbReference type="ARBA" id="ARBA00037974"/>
    </source>
</evidence>
<accession>A0A9X2VM82</accession>
<dbReference type="GO" id="GO:0008483">
    <property type="term" value="F:transaminase activity"/>
    <property type="evidence" value="ECO:0007669"/>
    <property type="project" value="UniProtKB-KW"/>
</dbReference>
<reference evidence="7" key="1">
    <citation type="submission" date="2022-08" db="EMBL/GenBank/DDBJ databases">
        <authorList>
            <person name="Tistechok S."/>
            <person name="Samborskyy M."/>
            <person name="Roman I."/>
        </authorList>
    </citation>
    <scope>NUCLEOTIDE SEQUENCE</scope>
    <source>
        <strain evidence="7">DSM 103496</strain>
    </source>
</reference>
<dbReference type="InterPro" id="IPR004839">
    <property type="entry name" value="Aminotransferase_I/II_large"/>
</dbReference>
<protein>
    <recommendedName>
        <fullName evidence="2">cysteine-S-conjugate beta-lyase</fullName>
        <ecNumber evidence="2">4.4.1.13</ecNumber>
    </recommendedName>
</protein>
<keyword evidence="8" id="KW-1185">Reference proteome</keyword>
<dbReference type="GO" id="GO:0047804">
    <property type="term" value="F:cysteine-S-conjugate beta-lyase activity"/>
    <property type="evidence" value="ECO:0007669"/>
    <property type="project" value="UniProtKB-EC"/>
</dbReference>
<feature type="domain" description="Aminotransferase class I/classII large" evidence="6">
    <location>
        <begin position="35"/>
        <end position="373"/>
    </location>
</feature>
<dbReference type="Proteomes" id="UP001141259">
    <property type="component" value="Unassembled WGS sequence"/>
</dbReference>
<comment type="cofactor">
    <cofactor evidence="1">
        <name>pyridoxal 5'-phosphate</name>
        <dbReference type="ChEBI" id="CHEBI:597326"/>
    </cofactor>
</comment>
<dbReference type="SUPFAM" id="SSF53383">
    <property type="entry name" value="PLP-dependent transferases"/>
    <property type="match status" value="1"/>
</dbReference>
<comment type="similarity">
    <text evidence="5">Belongs to the class-II pyridoxal-phosphate-dependent aminotransferase family. MalY/PatB cystathionine beta-lyase subfamily.</text>
</comment>
<dbReference type="EC" id="4.4.1.13" evidence="2"/>
<evidence type="ECO:0000313" key="8">
    <source>
        <dbReference type="Proteomes" id="UP001141259"/>
    </source>
</evidence>
<dbReference type="Gene3D" id="3.40.640.10">
    <property type="entry name" value="Type I PLP-dependent aspartate aminotransferase-like (Major domain)"/>
    <property type="match status" value="1"/>
</dbReference>
<evidence type="ECO:0000313" key="7">
    <source>
        <dbReference type="EMBL" id="MCS7478704.1"/>
    </source>
</evidence>
<dbReference type="InterPro" id="IPR051798">
    <property type="entry name" value="Class-II_PLP-Dep_Aminotrans"/>
</dbReference>
<dbReference type="EMBL" id="JANYMP010000007">
    <property type="protein sequence ID" value="MCS7478704.1"/>
    <property type="molecule type" value="Genomic_DNA"/>
</dbReference>
<evidence type="ECO:0000256" key="1">
    <source>
        <dbReference type="ARBA" id="ARBA00001933"/>
    </source>
</evidence>
<evidence type="ECO:0000256" key="3">
    <source>
        <dbReference type="ARBA" id="ARBA00022898"/>
    </source>
</evidence>
<dbReference type="RefSeq" id="WP_259624205.1">
    <property type="nucleotide sequence ID" value="NZ_JANYMP010000007.1"/>
</dbReference>
<dbReference type="PANTHER" id="PTHR43525">
    <property type="entry name" value="PROTEIN MALY"/>
    <property type="match status" value="1"/>
</dbReference>